<accession>G0M8A9</accession>
<dbReference type="InParanoid" id="G0M8A9"/>
<dbReference type="AlphaFoldDB" id="G0M8A9"/>
<keyword evidence="2" id="KW-1185">Reference proteome</keyword>
<evidence type="ECO:0000313" key="2">
    <source>
        <dbReference type="Proteomes" id="UP000008068"/>
    </source>
</evidence>
<dbReference type="Proteomes" id="UP000008068">
    <property type="component" value="Unassembled WGS sequence"/>
</dbReference>
<dbReference type="EMBL" id="GL379786">
    <property type="protein sequence ID" value="EGT29969.1"/>
    <property type="molecule type" value="Genomic_DNA"/>
</dbReference>
<proteinExistence type="predicted"/>
<evidence type="ECO:0000313" key="1">
    <source>
        <dbReference type="EMBL" id="EGT29969.1"/>
    </source>
</evidence>
<dbReference type="HOGENOM" id="CLU_2706973_0_0_1"/>
<reference evidence="2" key="1">
    <citation type="submission" date="2011-07" db="EMBL/GenBank/DDBJ databases">
        <authorList>
            <consortium name="Caenorhabditis brenneri Sequencing and Analysis Consortium"/>
            <person name="Wilson R.K."/>
        </authorList>
    </citation>
    <scope>NUCLEOTIDE SEQUENCE [LARGE SCALE GENOMIC DNA]</scope>
    <source>
        <strain evidence="2">PB2801</strain>
    </source>
</reference>
<name>G0M8A9_CAEBE</name>
<gene>
    <name evidence="1" type="ORF">CAEBREN_29438</name>
</gene>
<sequence length="73" mass="8418">MYMVMSRVLTTDNSVHRAMSQRAFEEKENPMHQQCAAEPDNSGSSSYFLCKISDYHISFIYCVRPNFSVLEGM</sequence>
<protein>
    <submittedName>
        <fullName evidence="1">Uncharacterized protein</fullName>
    </submittedName>
</protein>
<organism evidence="2">
    <name type="scientific">Caenorhabditis brenneri</name>
    <name type="common">Nematode worm</name>
    <dbReference type="NCBI Taxonomy" id="135651"/>
    <lineage>
        <taxon>Eukaryota</taxon>
        <taxon>Metazoa</taxon>
        <taxon>Ecdysozoa</taxon>
        <taxon>Nematoda</taxon>
        <taxon>Chromadorea</taxon>
        <taxon>Rhabditida</taxon>
        <taxon>Rhabditina</taxon>
        <taxon>Rhabditomorpha</taxon>
        <taxon>Rhabditoidea</taxon>
        <taxon>Rhabditidae</taxon>
        <taxon>Peloderinae</taxon>
        <taxon>Caenorhabditis</taxon>
    </lineage>
</organism>